<keyword evidence="6 7" id="KW-0472">Membrane</keyword>
<dbReference type="EMBL" id="JAAXPO010000007">
    <property type="protein sequence ID" value="NKZ18862.1"/>
    <property type="molecule type" value="Genomic_DNA"/>
</dbReference>
<feature type="transmembrane region" description="Helical" evidence="7">
    <location>
        <begin position="12"/>
        <end position="32"/>
    </location>
</feature>
<dbReference type="PANTHER" id="PTHR40074:SF2">
    <property type="entry name" value="O-ACETYLTRANSFERASE WECH"/>
    <property type="match status" value="1"/>
</dbReference>
<feature type="transmembrane region" description="Helical" evidence="7">
    <location>
        <begin position="160"/>
        <end position="187"/>
    </location>
</feature>
<evidence type="ECO:0000256" key="5">
    <source>
        <dbReference type="ARBA" id="ARBA00022989"/>
    </source>
</evidence>
<comment type="similarity">
    <text evidence="2">Belongs to the acyltransferase 3 family.</text>
</comment>
<evidence type="ECO:0000313" key="9">
    <source>
        <dbReference type="EMBL" id="NKZ18862.1"/>
    </source>
</evidence>
<keyword evidence="9" id="KW-0012">Acyltransferase</keyword>
<evidence type="ECO:0000256" key="6">
    <source>
        <dbReference type="ARBA" id="ARBA00023136"/>
    </source>
</evidence>
<evidence type="ECO:0000256" key="4">
    <source>
        <dbReference type="ARBA" id="ARBA00022692"/>
    </source>
</evidence>
<evidence type="ECO:0000259" key="8">
    <source>
        <dbReference type="Pfam" id="PF01757"/>
    </source>
</evidence>
<dbReference type="InterPro" id="IPR002656">
    <property type="entry name" value="Acyl_transf_3_dom"/>
</dbReference>
<evidence type="ECO:0000256" key="7">
    <source>
        <dbReference type="SAM" id="Phobius"/>
    </source>
</evidence>
<dbReference type="PANTHER" id="PTHR40074">
    <property type="entry name" value="O-ACETYLTRANSFERASE WECH"/>
    <property type="match status" value="1"/>
</dbReference>
<organism evidence="9 10">
    <name type="scientific">Leuconostoc holzapfelii</name>
    <dbReference type="NCBI Taxonomy" id="434464"/>
    <lineage>
        <taxon>Bacteria</taxon>
        <taxon>Bacillati</taxon>
        <taxon>Bacillota</taxon>
        <taxon>Bacilli</taxon>
        <taxon>Lactobacillales</taxon>
        <taxon>Lactobacillaceae</taxon>
        <taxon>Leuconostoc</taxon>
    </lineage>
</organism>
<feature type="transmembrane region" description="Helical" evidence="7">
    <location>
        <begin position="275"/>
        <end position="293"/>
    </location>
</feature>
<name>A0A846ZHU6_9LACO</name>
<comment type="subcellular location">
    <subcellularLocation>
        <location evidence="1">Cell membrane</location>
        <topology evidence="1">Multi-pass membrane protein</topology>
    </subcellularLocation>
</comment>
<protein>
    <submittedName>
        <fullName evidence="9">Acyltransferase</fullName>
    </submittedName>
</protein>
<keyword evidence="5 7" id="KW-1133">Transmembrane helix</keyword>
<evidence type="ECO:0000256" key="3">
    <source>
        <dbReference type="ARBA" id="ARBA00022475"/>
    </source>
</evidence>
<feature type="transmembrane region" description="Helical" evidence="7">
    <location>
        <begin position="125"/>
        <end position="148"/>
    </location>
</feature>
<feature type="transmembrane region" description="Helical" evidence="7">
    <location>
        <begin position="84"/>
        <end position="105"/>
    </location>
</feature>
<keyword evidence="4 7" id="KW-0812">Transmembrane</keyword>
<dbReference type="Pfam" id="PF01757">
    <property type="entry name" value="Acyl_transf_3"/>
    <property type="match status" value="1"/>
</dbReference>
<evidence type="ECO:0000313" key="10">
    <source>
        <dbReference type="Proteomes" id="UP000590460"/>
    </source>
</evidence>
<dbReference type="GO" id="GO:0005886">
    <property type="term" value="C:plasma membrane"/>
    <property type="evidence" value="ECO:0007669"/>
    <property type="project" value="UniProtKB-SubCell"/>
</dbReference>
<dbReference type="RefSeq" id="WP_168677328.1">
    <property type="nucleotide sequence ID" value="NZ_BPKV01000008.1"/>
</dbReference>
<feature type="transmembrane region" description="Helical" evidence="7">
    <location>
        <begin position="52"/>
        <end position="72"/>
    </location>
</feature>
<sequence length="341" mass="39162">MNNRVAKPKQRIAWLDFAKGVTIFLVVFVHVIEGLDKTDQFPAYQVFSEMTMGLLFTVVMPVFFALSGFVYSPPKNMKHYFASLLKKLVSLGVPYVVFSIIYVAMQHVAADVHHLNSWQDLAHIYAMPIGYLWYLYVLFFVFAFVGMLSLLRLSMFSQMCIYLAGLVLVISQTIVLPYVISSLLMWTSSFYLGYIFKQHPQWLNHRVVYYVSGLVLVASLIWQMQQGGQWFETDMMNITDVFSKLASIPVFLYLYQKTPQGKLTNNLTICGRYSLIIYLVHAPMTSIGRVLLLKVGLHQYMALVILILIFAWATSLLVVYMTKKIPMLSLIFNPLGYSRLK</sequence>
<keyword evidence="9" id="KW-0808">Transferase</keyword>
<evidence type="ECO:0000256" key="2">
    <source>
        <dbReference type="ARBA" id="ARBA00007400"/>
    </source>
</evidence>
<reference evidence="9 10" key="1">
    <citation type="submission" date="2020-04" db="EMBL/GenBank/DDBJ databases">
        <title>MicrobeNet Type strains.</title>
        <authorList>
            <person name="Nicholson A.C."/>
        </authorList>
    </citation>
    <scope>NUCLEOTIDE SEQUENCE [LARGE SCALE GENOMIC DNA]</scope>
    <source>
        <strain evidence="9 10">CCUG 54536</strain>
    </source>
</reference>
<feature type="transmembrane region" description="Helical" evidence="7">
    <location>
        <begin position="207"/>
        <end position="224"/>
    </location>
</feature>
<comment type="caution">
    <text evidence="9">The sequence shown here is derived from an EMBL/GenBank/DDBJ whole genome shotgun (WGS) entry which is preliminary data.</text>
</comment>
<accession>A0A846ZHU6</accession>
<proteinExistence type="inferred from homology"/>
<dbReference type="Proteomes" id="UP000590460">
    <property type="component" value="Unassembled WGS sequence"/>
</dbReference>
<feature type="transmembrane region" description="Helical" evidence="7">
    <location>
        <begin position="300"/>
        <end position="321"/>
    </location>
</feature>
<keyword evidence="3" id="KW-1003">Cell membrane</keyword>
<dbReference type="GO" id="GO:0009246">
    <property type="term" value="P:enterobacterial common antigen biosynthetic process"/>
    <property type="evidence" value="ECO:0007669"/>
    <property type="project" value="TreeGrafter"/>
</dbReference>
<gene>
    <name evidence="9" type="ORF">HF966_06710</name>
</gene>
<evidence type="ECO:0000256" key="1">
    <source>
        <dbReference type="ARBA" id="ARBA00004651"/>
    </source>
</evidence>
<dbReference type="AlphaFoldDB" id="A0A846ZHU6"/>
<dbReference type="GO" id="GO:0016413">
    <property type="term" value="F:O-acetyltransferase activity"/>
    <property type="evidence" value="ECO:0007669"/>
    <property type="project" value="TreeGrafter"/>
</dbReference>
<feature type="domain" description="Acyltransferase 3" evidence="8">
    <location>
        <begin position="12"/>
        <end position="314"/>
    </location>
</feature>